<dbReference type="Proteomes" id="UP000044026">
    <property type="component" value="Unassembled WGS sequence"/>
</dbReference>
<proteinExistence type="predicted"/>
<evidence type="ECO:0000313" key="1">
    <source>
        <dbReference type="EMBL" id="CEN32904.1"/>
    </source>
</evidence>
<gene>
    <name evidence="1" type="ORF">CCAN12_240006</name>
</gene>
<organism evidence="1 2">
    <name type="scientific">Capnocytophaga canimorsus</name>
    <dbReference type="NCBI Taxonomy" id="28188"/>
    <lineage>
        <taxon>Bacteria</taxon>
        <taxon>Pseudomonadati</taxon>
        <taxon>Bacteroidota</taxon>
        <taxon>Flavobacteriia</taxon>
        <taxon>Flavobacteriales</taxon>
        <taxon>Flavobacteriaceae</taxon>
        <taxon>Capnocytophaga</taxon>
    </lineage>
</organism>
<evidence type="ECO:0000313" key="2">
    <source>
        <dbReference type="Proteomes" id="UP000044026"/>
    </source>
</evidence>
<accession>A0A0B7H2Y5</accession>
<name>A0A0B7H2Y5_9FLAO</name>
<reference evidence="1 2" key="1">
    <citation type="submission" date="2015-01" db="EMBL/GenBank/DDBJ databases">
        <authorList>
            <person name="Xiang T."/>
            <person name="Song Y."/>
            <person name="Huang L."/>
            <person name="Wang B."/>
            <person name="Wu P."/>
        </authorList>
    </citation>
    <scope>NUCLEOTIDE SEQUENCE [LARGE SCALE GENOMIC DNA]</scope>
    <source>
        <strain evidence="1 2">Cc12</strain>
    </source>
</reference>
<dbReference type="EMBL" id="CDOE01000017">
    <property type="protein sequence ID" value="CEN32904.1"/>
    <property type="molecule type" value="Genomic_DNA"/>
</dbReference>
<sequence length="40" mass="4719">MYYSKPKSSTNVLLMKISLFQRKLKDGKVSLFIDWKTHVS</sequence>
<dbReference type="AlphaFoldDB" id="A0A0B7H2Y5"/>
<protein>
    <submittedName>
        <fullName evidence="1">Uncharacterized protein</fullName>
    </submittedName>
</protein>